<feature type="region of interest" description="Disordered" evidence="9">
    <location>
        <begin position="2644"/>
        <end position="2667"/>
    </location>
</feature>
<keyword evidence="6" id="KW-0862">Zinc</keyword>
<keyword evidence="5" id="KW-0347">Helicase</keyword>
<accession>A0A0G4HXG9</accession>
<feature type="region of interest" description="Disordered" evidence="9">
    <location>
        <begin position="653"/>
        <end position="790"/>
    </location>
</feature>
<feature type="compositionally biased region" description="Polar residues" evidence="9">
    <location>
        <begin position="895"/>
        <end position="914"/>
    </location>
</feature>
<dbReference type="PROSITE" id="PS51194">
    <property type="entry name" value="HELICASE_CTER"/>
    <property type="match status" value="1"/>
</dbReference>
<feature type="compositionally biased region" description="Basic and acidic residues" evidence="9">
    <location>
        <begin position="763"/>
        <end position="788"/>
    </location>
</feature>
<keyword evidence="3" id="KW-0863">Zinc-finger</keyword>
<feature type="region of interest" description="Disordered" evidence="9">
    <location>
        <begin position="1133"/>
        <end position="1182"/>
    </location>
</feature>
<feature type="compositionally biased region" description="Pro residues" evidence="9">
    <location>
        <begin position="709"/>
        <end position="718"/>
    </location>
</feature>
<keyword evidence="8" id="KW-0694">RNA-binding</keyword>
<dbReference type="CDD" id="cd00105">
    <property type="entry name" value="KH-I"/>
    <property type="match status" value="1"/>
</dbReference>
<dbReference type="SUPFAM" id="SSF52540">
    <property type="entry name" value="P-loop containing nucleoside triphosphate hydrolases"/>
    <property type="match status" value="1"/>
</dbReference>
<keyword evidence="7" id="KW-0067">ATP-binding</keyword>
<dbReference type="PROSITE" id="PS50084">
    <property type="entry name" value="KH_TYPE_1"/>
    <property type="match status" value="1"/>
</dbReference>
<feature type="compositionally biased region" description="Basic and acidic residues" evidence="9">
    <location>
        <begin position="41"/>
        <end position="52"/>
    </location>
</feature>
<dbReference type="VEuPathDB" id="CryptoDB:Cvel_1489"/>
<feature type="compositionally biased region" description="Low complexity" evidence="9">
    <location>
        <begin position="1158"/>
        <end position="1179"/>
    </location>
</feature>
<dbReference type="Gene3D" id="3.40.50.300">
    <property type="entry name" value="P-loop containing nucleotide triphosphate hydrolases"/>
    <property type="match status" value="2"/>
</dbReference>
<sequence length="2667" mass="290254">MKGAKDEGEATGESSWSGNGEIGNRGHPGRRGGTSTSAADESARQSDRREGQKGPIQTGGGDEGEGSQTSPSPPMPSGVVRTTQELFVPRSLRKGLTDVLYRGVAGRVEIDFDPFDASTVAPKGQRVVQVAGPVEVVEAGVRLIKASLSVSSWFMPVPPGFLSEVFDVTSGGIEIFSARRGVAGVGEKFGVSVVPGTWVFPCDEDTWVGEEEQEDPSGFCRLYGIFLYGKGSAKENAVFDLEKMVGEWKKRSERQRDENGVGGKEVKGGEDAVCRLRQALQNEVRRLTLRVPTDVAQGLLEKGGEGAADIERSTGASVQVFVGFDGVQGGEQQERTGKIDSRQPPTSFAEIVLDGEPESVRAALQQVKVFRSSTVIRMRVHCMSVHLLKQFFQSNPVATIPKWRFAVPPPGSLFSHCFGSFVASLHLEGTPEAVQKVAFRARNISHRLLSRRGLTVLRVSASTRCYMLSRGGDGETLRLHELGESCGGEGFFDRSGQEVGDLPSELALLGDLQTRERMEDRVRVWGGSGVLEGTALSSFLVPLKRGARGFTERQRERMREVQDQMGKRVEILDAPISAEQNFSSSTSKLWVQISIRAPFALRIRAEKALREVFRESVEERAEGDDEQMERCEISPWESLEMRGLLSCSPFPPVSKRQPALPHPASEPFPGLLKVSGCPESPPQDSGRDRKSQDEDEIPFHAGKDLDETAPPPLSPPTTAPRESPQTVVAMTAQTVRESAEEVYPIHPPPACSFSLSHSLRLQRQADHADKDSSADSPEHPAVSEEGWKESSSFCCLAENFASEKETEKAKQKESLVPLSFEGVDISKSVRASVTTAREQIPPPPPQCPLSHAHTPTDKRCNATSSPNSSPNQRKKSQTEEAGESRHPHLSDADNKSSNQVASTSNSDQERQSFTAPDPSKPCCNSGSASPPPICQHSARILDHLAQSRCLIVKADPGSGKTAGLPAIFAHGADKFPPGHILFVQPGRKAAVRAASLAAHYWETALEGAAKDVFGCVLPSCDRSPGRLGTFTSAKHFLALVKEDPKLKKWPPAKGEETGKSVCLVVVEEAHRRRVKGDLALGLLKGILSDRADFRVVISTPVVNTSGFLDLFADGPVASCLEISSGGPTVECRFMPQQNSLPPRGPLSERRGREEPRRSSCSASLRSSPPSSSSSSISSPEGVPDVDCGHVIEELCRGLEKVQSGHALVFLPGEEEVARCVGVFEEIIREGELQRHLPTGVQLKVLSFTEDSSTEKVKEVLWFASAANESQRLVVFCTNIAETEVHVPGVCLVLDSGRDREWVYSERQGICVPQLRWICRAAASQRRKAADGRGPGAGLFVRLYRQDDISVVDYEPELWRSCLDSVVLQIANLGADPLSFPLLVSPGTDNLAGSVNRLRRLGLCTVGSNGTALFSTTTPVSPQAVVGGSEEKGKAECSGRTSWVAPFGRSAAECLDLLSPSLAVFLLRAVGLGGASFVRTACEVTALLAAGSGIVPYRRLPVVVPRDGEKGEVKGGDGGWKEVDERLLRGERCWQSVTGRQRSDLLSSLLIYRRWKSQGGQCEEKCGRKERKDECFECRGEYERAHGMDREVLQFVEKTSAMLMHKLLAYMPEISGPGGKQEEQKDEGLMHQEDTEEIIGRALARSFPEKVAEMKCPEWVGQGVRLCLQTGRGGGARRSSGAPLELNALSAWTRFVLEGGLGSSGYTGLFVGLEICRDSGGSGRKVVSQCHPLKRDWLVGEMSGSIGEDLSLLELIPLTPSGGGECMRGVFSKNALPPENSLQRPSSFPFWVPPLTGRLADAERGLKETVRTWDSSCALGTMWVPRADADGAREWLQAVEEEVDAFEAGREEAIRMSWGTGVAQAEIGHGVQLRSLSLLDVMPRPGGLKGGPCEAQLGGEGRAHLEEALVDAQVSASGNGNICVPFAQSFSMSSEIQTSFVCPSARDWVTGIEKGIDNLLTQIRSFLFSVKIKARVDRGNSWRPGGRGVVCDVNIFDRDPAVVADAIVRARVLLDPLHFDLEGLKASEVPRSRILKIWLEGKRLHPAVEETVRQGGHFEMGSSDGDGRKDRGGKWVRLHGSPVVRTQFEEELERSVQRFSKRFGVSRLSPAEGSFLAASEEGREIIDRVNAVLKGRGWVELVVSLEGCRLEHWVNLSGVTFWDGGVSSFVFDEKKGSEENVQGMEGELDEHRLSVDTGVRRVLQAVRRRVAGGVENEESECVFCRRFFPEHPSVECSSFWLCHHAFCLECLAQEVLQFSSQLQERADELALSCNNLVVPDCEAVTETGAGSRAFASPRDHPESPPIDRPTLRCPACNIPVGLPDVHKALSTVSAEGRTELKTLYMRVIRLGTLQDPSFASVDVGVCPFPDCAAITRPSDGCSECACCKRLSCGRCGSVDGLHRDVSCEEFFKMRRELSGHSLWQFSSSGLEGVEEGRWVGTSREEYSKSLMRTRRAWAARVLTERGRDFADGAGEEFAGVRVNEHLSDGNSECVRRFWRGLECVWLEQQEALEGDGDFECLGEFLQLSAEDVIGMGSFMWHGTDVGRIEEIFRWNFDPMQRGRGTGQLYGIGEYFGENAGECAAYAKNGPELILSFVLKGGHQKVVQGVGVRVENPTNEAASFCLPLMSLSFSAAGWENLRACRRTATSGPGSSKTTKSGGKGTRKGR</sequence>
<feature type="domain" description="Helicase C-terminal" evidence="10">
    <location>
        <begin position="1193"/>
        <end position="1373"/>
    </location>
</feature>
<dbReference type="PANTHER" id="PTHR18934:SF99">
    <property type="entry name" value="ATP-DEPENDENT RNA HELICASE DHX37-RELATED"/>
    <property type="match status" value="1"/>
</dbReference>
<dbReference type="Gene3D" id="3.90.228.10">
    <property type="match status" value="1"/>
</dbReference>
<proteinExistence type="predicted"/>
<name>A0A0G4HXG9_9ALVE</name>
<evidence type="ECO:0000256" key="9">
    <source>
        <dbReference type="SAM" id="MobiDB-lite"/>
    </source>
</evidence>
<evidence type="ECO:0000256" key="7">
    <source>
        <dbReference type="ARBA" id="ARBA00022840"/>
    </source>
</evidence>
<dbReference type="PANTHER" id="PTHR18934">
    <property type="entry name" value="ATP-DEPENDENT RNA HELICASE"/>
    <property type="match status" value="1"/>
</dbReference>
<dbReference type="SUPFAM" id="SSF56399">
    <property type="entry name" value="ADP-ribosylation"/>
    <property type="match status" value="1"/>
</dbReference>
<dbReference type="GO" id="GO:0004386">
    <property type="term" value="F:helicase activity"/>
    <property type="evidence" value="ECO:0007669"/>
    <property type="project" value="UniProtKB-KW"/>
</dbReference>
<feature type="compositionally biased region" description="Basic and acidic residues" evidence="9">
    <location>
        <begin position="1146"/>
        <end position="1157"/>
    </location>
</feature>
<evidence type="ECO:0000256" key="8">
    <source>
        <dbReference type="PROSITE-ProRule" id="PRU00117"/>
    </source>
</evidence>
<dbReference type="GO" id="GO:0003723">
    <property type="term" value="F:RNA binding"/>
    <property type="evidence" value="ECO:0007669"/>
    <property type="project" value="UniProtKB-UniRule"/>
</dbReference>
<feature type="region of interest" description="Disordered" evidence="9">
    <location>
        <begin position="802"/>
        <end position="928"/>
    </location>
</feature>
<feature type="region of interest" description="Disordered" evidence="9">
    <location>
        <begin position="1"/>
        <end position="80"/>
    </location>
</feature>
<evidence type="ECO:0000256" key="3">
    <source>
        <dbReference type="ARBA" id="ARBA00022771"/>
    </source>
</evidence>
<dbReference type="InterPro" id="IPR001650">
    <property type="entry name" value="Helicase_C-like"/>
</dbReference>
<keyword evidence="2" id="KW-0547">Nucleotide-binding</keyword>
<protein>
    <recommendedName>
        <fullName evidence="10">Helicase C-terminal domain-containing protein</fullName>
    </recommendedName>
</protein>
<evidence type="ECO:0000256" key="1">
    <source>
        <dbReference type="ARBA" id="ARBA00022723"/>
    </source>
</evidence>
<feature type="compositionally biased region" description="Low complexity" evidence="9">
    <location>
        <begin position="2647"/>
        <end position="2658"/>
    </location>
</feature>
<evidence type="ECO:0000256" key="4">
    <source>
        <dbReference type="ARBA" id="ARBA00022801"/>
    </source>
</evidence>
<evidence type="ECO:0000256" key="6">
    <source>
        <dbReference type="ARBA" id="ARBA00022833"/>
    </source>
</evidence>
<evidence type="ECO:0000256" key="5">
    <source>
        <dbReference type="ARBA" id="ARBA00022806"/>
    </source>
</evidence>
<dbReference type="GO" id="GO:0016787">
    <property type="term" value="F:hydrolase activity"/>
    <property type="evidence" value="ECO:0007669"/>
    <property type="project" value="UniProtKB-KW"/>
</dbReference>
<keyword evidence="4" id="KW-0378">Hydrolase</keyword>
<dbReference type="GO" id="GO:0008270">
    <property type="term" value="F:zinc ion binding"/>
    <property type="evidence" value="ECO:0007669"/>
    <property type="project" value="UniProtKB-KW"/>
</dbReference>
<gene>
    <name evidence="11" type="ORF">Cvel_1489</name>
</gene>
<organism evidence="11">
    <name type="scientific">Chromera velia CCMP2878</name>
    <dbReference type="NCBI Taxonomy" id="1169474"/>
    <lineage>
        <taxon>Eukaryota</taxon>
        <taxon>Sar</taxon>
        <taxon>Alveolata</taxon>
        <taxon>Colpodellida</taxon>
        <taxon>Chromeraceae</taxon>
        <taxon>Chromera</taxon>
    </lineage>
</organism>
<dbReference type="EMBL" id="CDMZ01004259">
    <property type="protein sequence ID" value="CEM49199.1"/>
    <property type="molecule type" value="Genomic_DNA"/>
</dbReference>
<keyword evidence="1" id="KW-0479">Metal-binding</keyword>
<dbReference type="PROSITE" id="PS00518">
    <property type="entry name" value="ZF_RING_1"/>
    <property type="match status" value="1"/>
</dbReference>
<dbReference type="InterPro" id="IPR027417">
    <property type="entry name" value="P-loop_NTPase"/>
</dbReference>
<feature type="compositionally biased region" description="Polar residues" evidence="9">
    <location>
        <begin position="861"/>
        <end position="871"/>
    </location>
</feature>
<evidence type="ECO:0000259" key="10">
    <source>
        <dbReference type="PROSITE" id="PS51194"/>
    </source>
</evidence>
<evidence type="ECO:0000256" key="2">
    <source>
        <dbReference type="ARBA" id="ARBA00022741"/>
    </source>
</evidence>
<dbReference type="GO" id="GO:0005524">
    <property type="term" value="F:ATP binding"/>
    <property type="evidence" value="ECO:0007669"/>
    <property type="project" value="UniProtKB-KW"/>
</dbReference>
<dbReference type="InterPro" id="IPR017907">
    <property type="entry name" value="Znf_RING_CS"/>
</dbReference>
<reference evidence="11" key="1">
    <citation type="submission" date="2014-11" db="EMBL/GenBank/DDBJ databases">
        <authorList>
            <person name="Otto D Thomas"/>
            <person name="Naeem Raeece"/>
        </authorList>
    </citation>
    <scope>NUCLEOTIDE SEQUENCE</scope>
</reference>
<evidence type="ECO:0000313" key="11">
    <source>
        <dbReference type="EMBL" id="CEM49199.1"/>
    </source>
</evidence>
<feature type="compositionally biased region" description="Basic and acidic residues" evidence="9">
    <location>
        <begin position="802"/>
        <end position="813"/>
    </location>
</feature>
<feature type="compositionally biased region" description="Basic and acidic residues" evidence="9">
    <location>
        <begin position="876"/>
        <end position="894"/>
    </location>
</feature>
<feature type="compositionally biased region" description="Polar residues" evidence="9">
    <location>
        <begin position="723"/>
        <end position="736"/>
    </location>
</feature>
<feature type="compositionally biased region" description="Basic and acidic residues" evidence="9">
    <location>
        <begin position="685"/>
        <end position="706"/>
    </location>
</feature>